<feature type="transmembrane region" description="Helical" evidence="7">
    <location>
        <begin position="76"/>
        <end position="92"/>
    </location>
</feature>
<feature type="region of interest" description="Disordered" evidence="6">
    <location>
        <begin position="525"/>
        <end position="557"/>
    </location>
</feature>
<keyword evidence="3 7" id="KW-1133">Transmembrane helix</keyword>
<dbReference type="Pfam" id="PF07690">
    <property type="entry name" value="MFS_1"/>
    <property type="match status" value="1"/>
</dbReference>
<dbReference type="GO" id="GO:0022857">
    <property type="term" value="F:transmembrane transporter activity"/>
    <property type="evidence" value="ECO:0007669"/>
    <property type="project" value="InterPro"/>
</dbReference>
<dbReference type="SUPFAM" id="SSF103473">
    <property type="entry name" value="MFS general substrate transporter"/>
    <property type="match status" value="1"/>
</dbReference>
<feature type="transmembrane region" description="Helical" evidence="7">
    <location>
        <begin position="32"/>
        <end position="56"/>
    </location>
</feature>
<feature type="transmembrane region" description="Helical" evidence="7">
    <location>
        <begin position="353"/>
        <end position="369"/>
    </location>
</feature>
<keyword evidence="10" id="KW-1185">Reference proteome</keyword>
<organism evidence="9 10">
    <name type="scientific">Streptomyces armeniacus</name>
    <dbReference type="NCBI Taxonomy" id="83291"/>
    <lineage>
        <taxon>Bacteria</taxon>
        <taxon>Bacillati</taxon>
        <taxon>Actinomycetota</taxon>
        <taxon>Actinomycetes</taxon>
        <taxon>Kitasatosporales</taxon>
        <taxon>Streptomycetaceae</taxon>
        <taxon>Streptomyces</taxon>
    </lineage>
</organism>
<evidence type="ECO:0000313" key="9">
    <source>
        <dbReference type="EMBL" id="AXK36291.1"/>
    </source>
</evidence>
<evidence type="ECO:0000256" key="5">
    <source>
        <dbReference type="ARBA" id="ARBA00023251"/>
    </source>
</evidence>
<reference evidence="9 10" key="1">
    <citation type="submission" date="2018-07" db="EMBL/GenBank/DDBJ databases">
        <title>Draft genome of the type strain Streptomyces armeniacus ATCC 15676.</title>
        <authorList>
            <person name="Labana P."/>
            <person name="Gosse J.T."/>
            <person name="Boddy C.N."/>
        </authorList>
    </citation>
    <scope>NUCLEOTIDE SEQUENCE [LARGE SCALE GENOMIC DNA]</scope>
    <source>
        <strain evidence="9 10">ATCC 15676</strain>
    </source>
</reference>
<evidence type="ECO:0000256" key="6">
    <source>
        <dbReference type="SAM" id="MobiDB-lite"/>
    </source>
</evidence>
<dbReference type="Gene3D" id="1.20.1250.20">
    <property type="entry name" value="MFS general substrate transporter like domains"/>
    <property type="match status" value="1"/>
</dbReference>
<name>A0A345XXC5_9ACTN</name>
<dbReference type="EMBL" id="CP031320">
    <property type="protein sequence ID" value="AXK36291.1"/>
    <property type="molecule type" value="Genomic_DNA"/>
</dbReference>
<dbReference type="KEGG" id="sarm:DVA86_30600"/>
<keyword evidence="5" id="KW-0046">Antibiotic resistance</keyword>
<evidence type="ECO:0000256" key="2">
    <source>
        <dbReference type="ARBA" id="ARBA00022692"/>
    </source>
</evidence>
<accession>A0A345XXC5</accession>
<evidence type="ECO:0000256" key="4">
    <source>
        <dbReference type="ARBA" id="ARBA00023136"/>
    </source>
</evidence>
<dbReference type="AlphaFoldDB" id="A0A345XXC5"/>
<feature type="transmembrane region" description="Helical" evidence="7">
    <location>
        <begin position="381"/>
        <end position="400"/>
    </location>
</feature>
<feature type="transmembrane region" description="Helical" evidence="7">
    <location>
        <begin position="158"/>
        <end position="177"/>
    </location>
</feature>
<dbReference type="PANTHER" id="PTHR42718:SF42">
    <property type="entry name" value="EXPORT PROTEIN"/>
    <property type="match status" value="1"/>
</dbReference>
<protein>
    <submittedName>
        <fullName evidence="9">MFS transporter</fullName>
    </submittedName>
</protein>
<gene>
    <name evidence="9" type="ORF">DVA86_30600</name>
</gene>
<feature type="transmembrane region" description="Helical" evidence="7">
    <location>
        <begin position="189"/>
        <end position="211"/>
    </location>
</feature>
<feature type="transmembrane region" description="Helical" evidence="7">
    <location>
        <begin position="223"/>
        <end position="240"/>
    </location>
</feature>
<dbReference type="PROSITE" id="PS50850">
    <property type="entry name" value="MFS"/>
    <property type="match status" value="1"/>
</dbReference>
<dbReference type="PANTHER" id="PTHR42718">
    <property type="entry name" value="MAJOR FACILITATOR SUPERFAMILY MULTIDRUG TRANSPORTER MFSC"/>
    <property type="match status" value="1"/>
</dbReference>
<evidence type="ECO:0000256" key="7">
    <source>
        <dbReference type="SAM" id="Phobius"/>
    </source>
</evidence>
<feature type="transmembrane region" description="Helical" evidence="7">
    <location>
        <begin position="290"/>
        <end position="314"/>
    </location>
</feature>
<proteinExistence type="predicted"/>
<evidence type="ECO:0000313" key="10">
    <source>
        <dbReference type="Proteomes" id="UP000254425"/>
    </source>
</evidence>
<feature type="domain" description="Major facilitator superfamily (MFS) profile" evidence="8">
    <location>
        <begin position="34"/>
        <end position="523"/>
    </location>
</feature>
<dbReference type="InterPro" id="IPR036259">
    <property type="entry name" value="MFS_trans_sf"/>
</dbReference>
<dbReference type="InterPro" id="IPR011701">
    <property type="entry name" value="MFS"/>
</dbReference>
<dbReference type="GO" id="GO:0046677">
    <property type="term" value="P:response to antibiotic"/>
    <property type="evidence" value="ECO:0007669"/>
    <property type="project" value="UniProtKB-KW"/>
</dbReference>
<keyword evidence="4 7" id="KW-0472">Membrane</keyword>
<feature type="transmembrane region" description="Helical" evidence="7">
    <location>
        <begin position="124"/>
        <end position="146"/>
    </location>
</feature>
<dbReference type="Gene3D" id="1.20.1720.10">
    <property type="entry name" value="Multidrug resistance protein D"/>
    <property type="match status" value="1"/>
</dbReference>
<dbReference type="Proteomes" id="UP000254425">
    <property type="component" value="Chromosome"/>
</dbReference>
<feature type="transmembrane region" description="Helical" evidence="7">
    <location>
        <begin position="326"/>
        <end position="346"/>
    </location>
</feature>
<comment type="subcellular location">
    <subcellularLocation>
        <location evidence="1">Cell membrane</location>
        <topology evidence="1">Multi-pass membrane protein</topology>
    </subcellularLocation>
</comment>
<evidence type="ECO:0000259" key="8">
    <source>
        <dbReference type="PROSITE" id="PS50850"/>
    </source>
</evidence>
<feature type="transmembrane region" description="Helical" evidence="7">
    <location>
        <begin position="499"/>
        <end position="518"/>
    </location>
</feature>
<dbReference type="InterPro" id="IPR020846">
    <property type="entry name" value="MFS_dom"/>
</dbReference>
<dbReference type="GO" id="GO:0005886">
    <property type="term" value="C:plasma membrane"/>
    <property type="evidence" value="ECO:0007669"/>
    <property type="project" value="UniProtKB-SubCell"/>
</dbReference>
<feature type="transmembrane region" description="Helical" evidence="7">
    <location>
        <begin position="99"/>
        <end position="118"/>
    </location>
</feature>
<evidence type="ECO:0000256" key="1">
    <source>
        <dbReference type="ARBA" id="ARBA00004651"/>
    </source>
</evidence>
<feature type="transmembrane region" description="Helical" evidence="7">
    <location>
        <begin position="412"/>
        <end position="437"/>
    </location>
</feature>
<evidence type="ECO:0000256" key="3">
    <source>
        <dbReference type="ARBA" id="ARBA00022989"/>
    </source>
</evidence>
<keyword evidence="2 7" id="KW-0812">Transmembrane</keyword>
<dbReference type="CDD" id="cd17321">
    <property type="entry name" value="MFS_MMR_MDR_like"/>
    <property type="match status" value="1"/>
</dbReference>
<sequence length="557" mass="57334">MIRYRTVLVACRGSARMPSPPTQPVTAHPRRWAGLSVLALSLFLVVTANLALTVALRDVVQDMNATSNELQWMLDAYPLTVAALLFAMGAVGDKFGRRAALMWGLGGFAVFSVAGGLSDEPSTMIAVRVGLGVSGALIMPATLGLVRATFVEEGERKRALSLWGASAGLGLAGGPLLSGALVEPYGWEASFYLNVPIALVLLLATVPLLPASRDRNAGPLDPWGALLSCLMLGGLVYGVIEGPVKGWLSMEVMGAWALFLVSLVAFIIVERRVSNPMVDLDWFTNKFFAAGAAFAALIFTIVIGMIYLVALYALQFMGYDALETGLRLLPAGVALIVGVPVGEQLYHRTGPRWPITLGAALAAGGAYVLSTVDLSSDDTSVMVAGVLFGLGAGVAIPAMTDSVMANAPAERGGVVGGTFDAAIEVGAALGIAVYGSVLNSVYADGLPERITAQLPPAAREAAEDSLGGATGVAAQLPDAAAGPLVSAARSAFVDGYTTAAYGVLATAAFTAFLAVVLVPKRTEPAATAGHGRAVPEPAAGDPDRGVRTAKQGPSERS</sequence>
<feature type="transmembrane region" description="Helical" evidence="7">
    <location>
        <begin position="252"/>
        <end position="269"/>
    </location>
</feature>